<dbReference type="Proteomes" id="UP000293434">
    <property type="component" value="Unassembled WGS sequence"/>
</dbReference>
<dbReference type="Proteomes" id="UP001200271">
    <property type="component" value="Unassembled WGS sequence"/>
</dbReference>
<evidence type="ECO:0000313" key="28">
    <source>
        <dbReference type="Proteomes" id="UP000561555"/>
    </source>
</evidence>
<evidence type="ECO:0000313" key="17">
    <source>
        <dbReference type="EMBL" id="TXL39590.1"/>
    </source>
</evidence>
<evidence type="ECO:0000313" key="11">
    <source>
        <dbReference type="EMBL" id="NGW67275.1"/>
    </source>
</evidence>
<evidence type="ECO:0000313" key="14">
    <source>
        <dbReference type="EMBL" id="QCT56325.1"/>
    </source>
</evidence>
<evidence type="ECO:0000313" key="12">
    <source>
        <dbReference type="EMBL" id="NUY10957.1"/>
    </source>
</evidence>
<evidence type="ECO:0000313" key="6">
    <source>
        <dbReference type="EMBL" id="MCE3361249.1"/>
    </source>
</evidence>
<reference evidence="6" key="13">
    <citation type="journal article" date="2021" name="Front Med (Lausanne)">
        <title>The Prevalence and Determinants of Fusidic Acid Resistance Among Methicillin-Resistant Staphylococcus aureus Clinical Isolates in China.</title>
        <authorList>
            <person name="Zhao H."/>
            <person name="Wang X."/>
            <person name="Wang B."/>
            <person name="Xu Y."/>
            <person name="Rao L."/>
            <person name="Wan B."/>
            <person name="Guo Y."/>
            <person name="Wu X."/>
            <person name="Yu J."/>
            <person name="Chen L."/>
            <person name="Li M."/>
            <person name="Yu F."/>
        </authorList>
    </citation>
    <scope>NUCLEOTIDE SEQUENCE</scope>
    <source>
        <strain evidence="6">NC-4</strain>
    </source>
</reference>
<dbReference type="Proteomes" id="UP000309390">
    <property type="component" value="Unassembled WGS sequence"/>
</dbReference>
<reference evidence="2" key="1">
    <citation type="journal article" date="2015" name="J. Infect. Dis.">
        <title>Parallel Epidemics of Community-Associated Methicillin-Resistant Staphylococcus aureus USA300 Infection in North and South America.</title>
        <authorList>
            <person name="Planet P.J."/>
            <person name="Diaz L."/>
            <person name="Kolokotronis S.O."/>
            <person name="Narechania A."/>
            <person name="Reyes J."/>
            <person name="Xing G."/>
            <person name="Rincon S."/>
            <person name="Smith H."/>
            <person name="Panesso D."/>
            <person name="Ryan C."/>
            <person name="Smith D.P."/>
            <person name="Guzman M."/>
            <person name="Zurita J."/>
            <person name="Sebra R."/>
            <person name="Deikus G."/>
            <person name="Nolan R.L."/>
            <person name="Tenover F.C."/>
            <person name="Weinstock G.M."/>
            <person name="Robinson D.A."/>
            <person name="Arias C.A."/>
        </authorList>
    </citation>
    <scope>NUCLEOTIDE SEQUENCE</scope>
    <source>
        <strain evidence="2">CA15</strain>
        <strain evidence="3">M121</strain>
    </source>
</reference>
<evidence type="ECO:0000313" key="21">
    <source>
        <dbReference type="Proteomes" id="UP000451682"/>
    </source>
</evidence>
<dbReference type="Proteomes" id="UP000547874">
    <property type="component" value="Unassembled WGS sequence"/>
</dbReference>
<dbReference type="Proteomes" id="UP000294017">
    <property type="component" value="Unassembled WGS sequence"/>
</dbReference>
<evidence type="ECO:0000313" key="25">
    <source>
        <dbReference type="Proteomes" id="UP000478431"/>
    </source>
</evidence>
<protein>
    <submittedName>
        <fullName evidence="2">Uncharacterized protein</fullName>
    </submittedName>
</protein>
<dbReference type="Proteomes" id="UP000052129">
    <property type="component" value="Unassembled WGS sequence"/>
</dbReference>
<dbReference type="EMBL" id="CP038850">
    <property type="protein sequence ID" value="QCT56325.1"/>
    <property type="molecule type" value="Genomic_DNA"/>
</dbReference>
<evidence type="ECO:0000313" key="1">
    <source>
        <dbReference type="EMBL" id="ATC70571.1"/>
    </source>
</evidence>
<evidence type="ECO:0000313" key="23">
    <source>
        <dbReference type="Proteomes" id="UP000471199"/>
    </source>
</evidence>
<dbReference type="EMBL" id="RQTC01000025">
    <property type="protein sequence ID" value="RZH95430.1"/>
    <property type="molecule type" value="Genomic_DNA"/>
</dbReference>
<evidence type="ECO:0000313" key="26">
    <source>
        <dbReference type="Proteomes" id="UP000478867"/>
    </source>
</evidence>
<evidence type="ECO:0000313" key="4">
    <source>
        <dbReference type="EMBL" id="KSA77868.1"/>
    </source>
</evidence>
<evidence type="ECO:0000313" key="19">
    <source>
        <dbReference type="Proteomes" id="UP000293434"/>
    </source>
</evidence>
<evidence type="ECO:0000313" key="27">
    <source>
        <dbReference type="Proteomes" id="UP000547874"/>
    </source>
</evidence>
<evidence type="ECO:0000313" key="22">
    <source>
        <dbReference type="Proteomes" id="UP000466646"/>
    </source>
</evidence>
<reference evidence="4" key="3">
    <citation type="journal article" date="2016" name="J. Infect. Dis.">
        <title>Comparative Genomics of Community-Associated Methicillin-Resistant Staphylococcus aureus Shows the Emergence of Clone ST8-USA300 in Geneva, Switzerland.</title>
        <authorList>
            <person name="Von Dach E."/>
            <person name="Diene S.M."/>
            <person name="Fankhauser C."/>
            <person name="Schrenzel J."/>
            <person name="Harbarth S."/>
            <person name="Francois P."/>
        </authorList>
    </citation>
    <scope>NUCLEOTIDE SEQUENCE</scope>
    <source>
        <strain evidence="4">MRSA_S26</strain>
    </source>
</reference>
<dbReference type="EMBL" id="JAAJIY010000019">
    <property type="protein sequence ID" value="NGK21354.1"/>
    <property type="molecule type" value="Genomic_DNA"/>
</dbReference>
<dbReference type="EMBL" id="RQTF01000086">
    <property type="protein sequence ID" value="RZI07548.1"/>
    <property type="molecule type" value="Genomic_DNA"/>
</dbReference>
<reference evidence="27 28" key="9">
    <citation type="journal article" date="2020" name="J. Antimicrob. Chemother.">
        <title>Detection of heterogeneous vancomycin intermediate resistance in MRSA isolates from Latin America.</title>
        <authorList>
            <person name="Castro B.E."/>
            <person name="Berrio M."/>
            <person name="Vargas M.L."/>
            <person name="Carvajal L.P."/>
            <person name="Millan L.V."/>
            <person name="Rios R."/>
            <person name="Hernandez A.K."/>
            <person name="Rincon S."/>
            <person name="Cubides P."/>
            <person name="Forero E."/>
            <person name="Dinh A."/>
            <person name="Seas C."/>
            <person name="Munita J.M."/>
            <person name="Arias C.A."/>
            <person name="Reyes J."/>
            <person name="Diaz L."/>
        </authorList>
    </citation>
    <scope>NUCLEOTIDE SEQUENCE [LARGE SCALE GENOMIC DNA]</scope>
    <source>
        <strain evidence="12 27">UE1097</strain>
        <strain evidence="13 28">UP89</strain>
    </source>
</reference>
<evidence type="ECO:0000313" key="10">
    <source>
        <dbReference type="EMBL" id="NGK21354.1"/>
    </source>
</evidence>
<dbReference type="EMBL" id="QNXF01000003">
    <property type="protein sequence ID" value="TXL39590.1"/>
    <property type="molecule type" value="Genomic_DNA"/>
</dbReference>
<dbReference type="EMBL" id="JAALTR010000173">
    <property type="protein sequence ID" value="NGW67275.1"/>
    <property type="molecule type" value="Genomic_DNA"/>
</dbReference>
<evidence type="ECO:0000313" key="3">
    <source>
        <dbReference type="EMBL" id="KMR58328.1"/>
    </source>
</evidence>
<dbReference type="Proteomes" id="UP000478867">
    <property type="component" value="Unassembled WGS sequence"/>
</dbReference>
<dbReference type="EMBL" id="WPXC01000008">
    <property type="protein sequence ID" value="MVM09845.1"/>
    <property type="molecule type" value="Genomic_DNA"/>
</dbReference>
<evidence type="ECO:0000313" key="24">
    <source>
        <dbReference type="Proteomes" id="UP000473113"/>
    </source>
</evidence>
<organism evidence="2">
    <name type="scientific">Staphylococcus aureus</name>
    <dbReference type="NCBI Taxonomy" id="1280"/>
    <lineage>
        <taxon>Bacteria</taxon>
        <taxon>Bacillati</taxon>
        <taxon>Bacillota</taxon>
        <taxon>Bacilli</taxon>
        <taxon>Bacillales</taxon>
        <taxon>Staphylococcaceae</taxon>
        <taxon>Staphylococcus</taxon>
    </lineage>
</organism>
<dbReference type="EMBL" id="WPTS01000017">
    <property type="protein sequence ID" value="MVK33989.1"/>
    <property type="molecule type" value="Genomic_DNA"/>
</dbReference>
<dbReference type="Proteomes" id="UP000217245">
    <property type="component" value="Chromosome"/>
</dbReference>
<reference evidence="4" key="2">
    <citation type="submission" date="2015-06" db="EMBL/GenBank/DDBJ databases">
        <authorList>
            <person name="Diene S.M."/>
            <person name="Von Dach E."/>
            <person name="Fankhauser C."/>
            <person name="Schrenzel J."/>
            <person name="Harbarth S."/>
            <person name="Francois P."/>
        </authorList>
    </citation>
    <scope>NUCLEOTIDE SEQUENCE</scope>
    <source>
        <strain evidence="4">MRSA_S26</strain>
    </source>
</reference>
<evidence type="ECO:0000313" key="8">
    <source>
        <dbReference type="EMBL" id="MVM09845.1"/>
    </source>
</evidence>
<dbReference type="EMBL" id="LALQ01000004">
    <property type="protein sequence ID" value="KMR58328.1"/>
    <property type="molecule type" value="Genomic_DNA"/>
</dbReference>
<dbReference type="Proteomes" id="UP000471199">
    <property type="component" value="Unassembled WGS sequence"/>
</dbReference>
<dbReference type="EMBL" id="JAIGOF010000006">
    <property type="protein sequence ID" value="MBX8594144.1"/>
    <property type="molecule type" value="Genomic_DNA"/>
</dbReference>
<evidence type="ECO:0000313" key="20">
    <source>
        <dbReference type="Proteomes" id="UP000294017"/>
    </source>
</evidence>
<dbReference type="EMBL" id="JAAFLG010000026">
    <property type="protein sequence ID" value="NDP57098.1"/>
    <property type="molecule type" value="Genomic_DNA"/>
</dbReference>
<sequence length="33" mass="3967">MKTIQRIIRGTCLWEVAFLYVKFDSSELDVQFE</sequence>
<dbReference type="EMBL" id="JAIUEN010000012">
    <property type="protein sequence ID" value="MCE3361249.1"/>
    <property type="molecule type" value="Genomic_DNA"/>
</dbReference>
<dbReference type="Proteomes" id="UP000478431">
    <property type="component" value="Unassembled WGS sequence"/>
</dbReference>
<accession>A0A1E8WZM0</accession>
<dbReference type="Proteomes" id="UP000473113">
    <property type="component" value="Unassembled WGS sequence"/>
</dbReference>
<evidence type="ECO:0000313" key="5">
    <source>
        <dbReference type="EMBL" id="MBX8594144.1"/>
    </source>
</evidence>
<dbReference type="EMBL" id="LALJ01000044">
    <property type="protein sequence ID" value="KMR35322.1"/>
    <property type="molecule type" value="Genomic_DNA"/>
</dbReference>
<reference evidence="5" key="14">
    <citation type="submission" date="2021-08" db="EMBL/GenBank/DDBJ databases">
        <title>Whole-genome sequencing of local methicillin-resistant S. aureus strain Lr2.</title>
        <authorList>
            <person name="Ali A."/>
            <person name="Ullah N."/>
        </authorList>
    </citation>
    <scope>NUCLEOTIDE SEQUENCE</scope>
    <source>
        <strain evidence="5">Lr2</strain>
    </source>
</reference>
<dbReference type="Proteomes" id="UP000561555">
    <property type="component" value="Unassembled WGS sequence"/>
</dbReference>
<accession>A0A2C9TIF6</accession>
<dbReference type="RefSeq" id="WP_001790661.1">
    <property type="nucleotide sequence ID" value="NC_021670.1"/>
</dbReference>
<dbReference type="EMBL" id="LFVP01000012">
    <property type="protein sequence ID" value="KSA77868.1"/>
    <property type="molecule type" value="Genomic_DNA"/>
</dbReference>
<reference evidence="6" key="15">
    <citation type="submission" date="2023-08" db="EMBL/GenBank/DDBJ databases">
        <authorList>
            <person name="Zhao H."/>
            <person name="Wang X."/>
        </authorList>
    </citation>
    <scope>NUCLEOTIDE SEQUENCE</scope>
    <source>
        <strain evidence="6">NC-4</strain>
    </source>
</reference>
<reference evidence="17 21" key="5">
    <citation type="submission" date="2018-06" db="EMBL/GenBank/DDBJ databases">
        <title>Whole genome sequencing to identify and define MRSA outbreaks.</title>
        <authorList>
            <person name="Sullivan M.J."/>
            <person name="Altman D.R."/>
            <person name="Chacko K."/>
            <person name="Ciferri B."/>
            <person name="Webster E."/>
            <person name="Deikus G."/>
            <person name="Lewis M."/>
            <person name="Khan Z."/>
            <person name="Beckford C."/>
            <person name="Rendo A."/>
            <person name="Samaroo F."/>
            <person name="Sebra R."/>
            <person name="Karam-Howlin R."/>
            <person name="Southwick K."/>
            <person name="Adams E."/>
            <person name="Ying L."/>
            <person name="Kornblum J."/>
            <person name="Factor S."/>
            <person name="Danesh Yazdi M."/>
            <person name="Dingle T."/>
            <person name="Hamula C."/>
            <person name="Bashir A."/>
            <person name="Schadt E."/>
            <person name="Kasarskis A."/>
            <person name="Patel G."/>
            <person name="Wallach F."/>
            <person name="Gibbs K."/>
            <person name="Van Bakel H."/>
        </authorList>
    </citation>
    <scope>NUCLEOTIDE SEQUENCE [LARGE SCALE GENOMIC DNA]</scope>
    <source>
        <strain evidence="17">Pt013</strain>
        <strain evidence="21">pt013</strain>
    </source>
</reference>
<reference evidence="23 26" key="8">
    <citation type="submission" date="2019-11" db="EMBL/GenBank/DDBJ databases">
        <title>Implementation of targeted gown and glove precautions to prevent Staphylococcus aureus acquisition in community-based nursing homes.</title>
        <authorList>
            <person name="Stine O.C."/>
        </authorList>
    </citation>
    <scope>NUCLEOTIDE SEQUENCE [LARGE SCALE GENOMIC DNA]</scope>
    <source>
        <strain evidence="8 26">S_1081.LBCF.DN</strain>
        <strain evidence="7 23">S_2062.LAUP.DI</strain>
    </source>
</reference>
<evidence type="ECO:0000313" key="2">
    <source>
        <dbReference type="EMBL" id="KMR35322.1"/>
    </source>
</evidence>
<dbReference type="AlphaFoldDB" id="A0A2C9TIF6"/>
<name>A0A2C9TIF6_STAAU</name>
<dbReference type="Proteomes" id="UP000466646">
    <property type="component" value="Unassembled WGS sequence"/>
</dbReference>
<reference evidence="10 25" key="12">
    <citation type="submission" date="2020-02" db="EMBL/GenBank/DDBJ databases">
        <title>Novel Insights Into The Classification of Staphylococcal Beta-Lactamases In Relation To The Cefazolin Inoculum Effect.</title>
        <authorList>
            <person name="Carvajal L.P."/>
            <person name="Rincon S."/>
            <person name="Echeverri A."/>
            <person name="Porras J."/>
            <person name="Rios R."/>
            <person name="Ordonez K."/>
            <person name="Seas C."/>
            <person name="Gomez-Villegas S."/>
            <person name="Diaz L."/>
            <person name="Arias C.A."/>
            <person name="Reyes J."/>
        </authorList>
    </citation>
    <scope>NUCLEOTIDE SEQUENCE [LARGE SCALE GENOMIC DNA]</scope>
    <source>
        <strain evidence="10 25">UP127</strain>
    </source>
</reference>
<evidence type="ECO:0000313" key="16">
    <source>
        <dbReference type="EMBL" id="RZI07548.1"/>
    </source>
</evidence>
<evidence type="ECO:0000313" key="18">
    <source>
        <dbReference type="Proteomes" id="UP000217245"/>
    </source>
</evidence>
<reference evidence="14" key="7">
    <citation type="submission" date="2019-04" db="EMBL/GenBank/DDBJ databases">
        <title>Whole-genome sequencing of local methicillin-resistant S. aureus strain Lr2.</title>
        <authorList>
            <person name="Ullah N."/>
            <person name="Ali A."/>
        </authorList>
    </citation>
    <scope>NUCLEOTIDE SEQUENCE [LARGE SCALE GENOMIC DNA]</scope>
    <source>
        <strain evidence="14">Lr2</strain>
    </source>
</reference>
<reference evidence="1 18" key="4">
    <citation type="submission" date="2017-09" db="EMBL/GenBank/DDBJ databases">
        <title>A single nucleotide polymorphism in the Staphylococcus aureus virulence regulator SaeR abolishes pathogenesis.</title>
        <authorList>
            <person name="Copin R.J."/>
            <person name="Sause W."/>
            <person name="Shopsin B."/>
            <person name="Torres V.J."/>
        </authorList>
    </citation>
    <scope>NUCLEOTIDE SEQUENCE [LARGE SCALE GENOMIC DNA]</scope>
    <source>
        <strain evidence="18">Newman</strain>
        <strain evidence="1">Newman_D2C</strain>
    </source>
</reference>
<evidence type="ECO:0000313" key="13">
    <source>
        <dbReference type="EMBL" id="NUY69159.1"/>
    </source>
</evidence>
<dbReference type="Proteomes" id="UP000451682">
    <property type="component" value="Unassembled WGS sequence"/>
</dbReference>
<reference evidence="11 24" key="11">
    <citation type="submission" date="2020-02" db="EMBL/GenBank/DDBJ databases">
        <title>Detection of Heterogeneous Vancomycin Intermediate Resistance in Methicillin Resistant Staphylococcus aureus Isolates from Latin-America.</title>
        <authorList>
            <person name="Castro-Cardozo B."/>
            <person name="Berrio M."/>
            <person name="Vargas M.L."/>
            <person name="Carvajal L.P."/>
            <person name="Millan L.V."/>
            <person name="Rios R."/>
            <person name="Hernandez A."/>
            <person name="Rincon S.L."/>
            <person name="Cubides P."/>
            <person name="Forero E."/>
            <person name="Dinh A."/>
            <person name="Seas C."/>
            <person name="Munita J.M."/>
            <person name="Arias C.A."/>
            <person name="Reyes J."/>
            <person name="Diaz L."/>
        </authorList>
    </citation>
    <scope>NUCLEOTIDE SEQUENCE [LARGE SCALE GENOMIC DNA]</scope>
    <source>
        <strain evidence="11 24">UG255</strain>
    </source>
</reference>
<evidence type="ECO:0000313" key="9">
    <source>
        <dbReference type="EMBL" id="NDP57098.1"/>
    </source>
</evidence>
<reference evidence="19 20" key="6">
    <citation type="submission" date="2018-11" db="EMBL/GenBank/DDBJ databases">
        <title>Genomic profiling of Staphylococcus species from a Poultry farm system in KwaZulu-Natal, South Africa.</title>
        <authorList>
            <person name="Amoako D.G."/>
            <person name="Somboro A.M."/>
            <person name="Abia A.L.K."/>
            <person name="Bester L.A."/>
            <person name="Essack S.Y."/>
        </authorList>
    </citation>
    <scope>NUCLEOTIDE SEQUENCE [LARGE SCALE GENOMIC DNA]</scope>
    <source>
        <strain evidence="16 20">SA12</strain>
        <strain evidence="15 19">SA9</strain>
    </source>
</reference>
<dbReference type="EMBL" id="CP023391">
    <property type="protein sequence ID" value="ATC70571.1"/>
    <property type="molecule type" value="Genomic_DNA"/>
</dbReference>
<evidence type="ECO:0000313" key="15">
    <source>
        <dbReference type="EMBL" id="RZH95430.1"/>
    </source>
</evidence>
<evidence type="ECO:0000313" key="7">
    <source>
        <dbReference type="EMBL" id="MVK33989.1"/>
    </source>
</evidence>
<dbReference type="EMBL" id="JAANDN010000099">
    <property type="protein sequence ID" value="NUY69159.1"/>
    <property type="molecule type" value="Genomic_DNA"/>
</dbReference>
<dbReference type="EMBL" id="JAANEC010000001">
    <property type="protein sequence ID" value="NUY10957.1"/>
    <property type="molecule type" value="Genomic_DNA"/>
</dbReference>
<proteinExistence type="predicted"/>
<gene>
    <name evidence="4" type="ORF">ACR79_13295</name>
    <name evidence="1" type="ORF">CNH36_02545</name>
    <name evidence="17" type="ORF">DQU50_08705</name>
    <name evidence="14" type="ORF">E1948_02330</name>
    <name evidence="5" type="ORF">E1948_05910</name>
    <name evidence="15" type="ORF">EIG94_02530</name>
    <name evidence="16" type="ORF">EIH03_05745</name>
    <name evidence="3" type="ORF">EP54_01515</name>
    <name evidence="2" type="ORF">EQ90_13265</name>
    <name evidence="10" type="ORF">G0Z31_07475</name>
    <name evidence="11" type="ORF">G6Y24_07170</name>
    <name evidence="7" type="ORF">GO814_02435</name>
    <name evidence="8" type="ORF">GO942_03970</name>
    <name evidence="12" type="ORF">GQX37_00035</name>
    <name evidence="13" type="ORF">GQX52_11080</name>
    <name evidence="9" type="ORF">GZ130_10870</name>
    <name evidence="6" type="ORF">LB359_02600</name>
</gene>
<reference evidence="9 22" key="10">
    <citation type="submission" date="2020-01" db="EMBL/GenBank/DDBJ databases">
        <title>Analysis of Virulence and Antimicrobial Resistance Gene Carriage in Staphylococcus aureus Infections in Equids Using Whole Genome Sequencing.</title>
        <authorList>
            <person name="Little S.V."/>
            <person name="Hillhouse A.E."/>
            <person name="Cohen N.D."/>
            <person name="Lawhon S.D."/>
            <person name="Bryan L.K."/>
        </authorList>
    </citation>
    <scope>NUCLEOTIDE SEQUENCE [LARGE SCALE GENOMIC DNA]</scope>
    <source>
        <strain evidence="9 22">61-017</strain>
    </source>
</reference>